<keyword evidence="5" id="KW-0833">Ubl conjugation pathway</keyword>
<protein>
    <recommendedName>
        <fullName evidence="2">RING-type E3 ubiquitin transferase</fullName>
        <ecNumber evidence="2">2.3.2.27</ecNumber>
    </recommendedName>
</protein>
<dbReference type="InterPro" id="IPR003613">
    <property type="entry name" value="Ubox_domain"/>
</dbReference>
<evidence type="ECO:0000256" key="6">
    <source>
        <dbReference type="SAM" id="Phobius"/>
    </source>
</evidence>
<evidence type="ECO:0000313" key="8">
    <source>
        <dbReference type="EMBL" id="CAD9189653.1"/>
    </source>
</evidence>
<dbReference type="Gene3D" id="3.30.40.10">
    <property type="entry name" value="Zinc/RING finger domain, C3HC4 (zinc finger)"/>
    <property type="match status" value="1"/>
</dbReference>
<evidence type="ECO:0000256" key="5">
    <source>
        <dbReference type="ARBA" id="ARBA00022786"/>
    </source>
</evidence>
<organism evidence="8">
    <name type="scientific">Alexandrium catenella</name>
    <name type="common">Red tide dinoflagellate</name>
    <name type="synonym">Gonyaulax catenella</name>
    <dbReference type="NCBI Taxonomy" id="2925"/>
    <lineage>
        <taxon>Eukaryota</taxon>
        <taxon>Sar</taxon>
        <taxon>Alveolata</taxon>
        <taxon>Dinophyceae</taxon>
        <taxon>Gonyaulacales</taxon>
        <taxon>Pyrocystaceae</taxon>
        <taxon>Alexandrium</taxon>
    </lineage>
</organism>
<dbReference type="Pfam" id="PF04564">
    <property type="entry name" value="U-box"/>
    <property type="match status" value="1"/>
</dbReference>
<dbReference type="AlphaFoldDB" id="A0A7S1SBN1"/>
<dbReference type="GO" id="GO:0000209">
    <property type="term" value="P:protein polyubiquitination"/>
    <property type="evidence" value="ECO:0007669"/>
    <property type="project" value="TreeGrafter"/>
</dbReference>
<dbReference type="PANTHER" id="PTHR46803:SF2">
    <property type="entry name" value="E3 UBIQUITIN-PROTEIN LIGASE CHIP"/>
    <property type="match status" value="1"/>
</dbReference>
<dbReference type="EC" id="2.3.2.27" evidence="2"/>
<dbReference type="InterPro" id="IPR013083">
    <property type="entry name" value="Znf_RING/FYVE/PHD"/>
</dbReference>
<dbReference type="PROSITE" id="PS51698">
    <property type="entry name" value="U_BOX"/>
    <property type="match status" value="1"/>
</dbReference>
<evidence type="ECO:0000256" key="1">
    <source>
        <dbReference type="ARBA" id="ARBA00000900"/>
    </source>
</evidence>
<gene>
    <name evidence="8" type="ORF">ACAT0790_LOCUS66427</name>
</gene>
<evidence type="ECO:0000256" key="3">
    <source>
        <dbReference type="ARBA" id="ARBA00022679"/>
    </source>
</evidence>
<dbReference type="SMART" id="SM00504">
    <property type="entry name" value="Ubox"/>
    <property type="match status" value="1"/>
</dbReference>
<keyword evidence="6" id="KW-0472">Membrane</keyword>
<keyword evidence="6" id="KW-0812">Transmembrane</keyword>
<dbReference type="GO" id="GO:0071218">
    <property type="term" value="P:cellular response to misfolded protein"/>
    <property type="evidence" value="ECO:0007669"/>
    <property type="project" value="TreeGrafter"/>
</dbReference>
<keyword evidence="4" id="KW-0677">Repeat</keyword>
<comment type="catalytic activity">
    <reaction evidence="1">
        <text>S-ubiquitinyl-[E2 ubiquitin-conjugating enzyme]-L-cysteine + [acceptor protein]-L-lysine = [E2 ubiquitin-conjugating enzyme]-L-cysteine + N(6)-ubiquitinyl-[acceptor protein]-L-lysine.</text>
        <dbReference type="EC" id="2.3.2.27"/>
    </reaction>
</comment>
<evidence type="ECO:0000256" key="4">
    <source>
        <dbReference type="ARBA" id="ARBA00022737"/>
    </source>
</evidence>
<dbReference type="GO" id="GO:0045862">
    <property type="term" value="P:positive regulation of proteolysis"/>
    <property type="evidence" value="ECO:0007669"/>
    <property type="project" value="TreeGrafter"/>
</dbReference>
<dbReference type="GO" id="GO:0051087">
    <property type="term" value="F:protein-folding chaperone binding"/>
    <property type="evidence" value="ECO:0007669"/>
    <property type="project" value="TreeGrafter"/>
</dbReference>
<dbReference type="GO" id="GO:0005737">
    <property type="term" value="C:cytoplasm"/>
    <property type="evidence" value="ECO:0007669"/>
    <property type="project" value="TreeGrafter"/>
</dbReference>
<evidence type="ECO:0000259" key="7">
    <source>
        <dbReference type="PROSITE" id="PS51698"/>
    </source>
</evidence>
<sequence length="257" mass="28462">MGADGLGSQDAAACRVFGHAAPLLAAAPPPCEEPEHLLCPITYSLLRDPVVVAASGNTYERAAILAHWKRRGVAHDPLSNEELESDALVTNWGKRREVQAYLAVCGPGYIPEGWDSREMPAPPVACELQGGATPCLRSPQYRWHHQLHGFFEDEDEDEWEAPRRQLRGLVVIFPSFIVFQSWMVMGGWLCWWRSGGHLRSAKGLVGLSHCLWTLGLSSILGLWKPISCELRWEYIMAMLTGVVHGLLTKTGCPKLPT</sequence>
<keyword evidence="6" id="KW-1133">Transmembrane helix</keyword>
<dbReference type="GO" id="GO:0043161">
    <property type="term" value="P:proteasome-mediated ubiquitin-dependent protein catabolic process"/>
    <property type="evidence" value="ECO:0007669"/>
    <property type="project" value="TreeGrafter"/>
</dbReference>
<proteinExistence type="predicted"/>
<accession>A0A7S1SBN1</accession>
<feature type="domain" description="U-box" evidence="7">
    <location>
        <begin position="32"/>
        <end position="108"/>
    </location>
</feature>
<dbReference type="GO" id="GO:0006515">
    <property type="term" value="P:protein quality control for misfolded or incompletely synthesized proteins"/>
    <property type="evidence" value="ECO:0007669"/>
    <property type="project" value="TreeGrafter"/>
</dbReference>
<dbReference type="EMBL" id="HBGE01111454">
    <property type="protein sequence ID" value="CAD9189653.1"/>
    <property type="molecule type" value="Transcribed_RNA"/>
</dbReference>
<dbReference type="GO" id="GO:0061630">
    <property type="term" value="F:ubiquitin protein ligase activity"/>
    <property type="evidence" value="ECO:0007669"/>
    <property type="project" value="UniProtKB-EC"/>
</dbReference>
<name>A0A7S1SBN1_ALECA</name>
<keyword evidence="3" id="KW-0808">Transferase</keyword>
<evidence type="ECO:0000256" key="2">
    <source>
        <dbReference type="ARBA" id="ARBA00012483"/>
    </source>
</evidence>
<dbReference type="SUPFAM" id="SSF57850">
    <property type="entry name" value="RING/U-box"/>
    <property type="match status" value="1"/>
</dbReference>
<reference evidence="8" key="1">
    <citation type="submission" date="2021-01" db="EMBL/GenBank/DDBJ databases">
        <authorList>
            <person name="Corre E."/>
            <person name="Pelletier E."/>
            <person name="Niang G."/>
            <person name="Scheremetjew M."/>
            <person name="Finn R."/>
            <person name="Kale V."/>
            <person name="Holt S."/>
            <person name="Cochrane G."/>
            <person name="Meng A."/>
            <person name="Brown T."/>
            <person name="Cohen L."/>
        </authorList>
    </citation>
    <scope>NUCLEOTIDE SEQUENCE</scope>
    <source>
        <strain evidence="8">OF101</strain>
    </source>
</reference>
<dbReference type="PANTHER" id="PTHR46803">
    <property type="entry name" value="E3 UBIQUITIN-PROTEIN LIGASE CHIP"/>
    <property type="match status" value="1"/>
</dbReference>
<feature type="transmembrane region" description="Helical" evidence="6">
    <location>
        <begin position="169"/>
        <end position="191"/>
    </location>
</feature>